<evidence type="ECO:0000313" key="16">
    <source>
        <dbReference type="Proteomes" id="UP000192220"/>
    </source>
</evidence>
<keyword evidence="2" id="KW-0597">Phosphoprotein</keyword>
<keyword evidence="8" id="KW-0010">Activator</keyword>
<keyword evidence="16" id="KW-1185">Reference proteome</keyword>
<keyword evidence="14" id="KW-0539">Nucleus</keyword>
<feature type="DNA-binding region" description="HMG box" evidence="14">
    <location>
        <begin position="51"/>
        <end position="119"/>
    </location>
</feature>
<sequence>MTATVSLLAKSFGVCSSIGNPARFPPVFRYAFCSANINPVKYVTTEASGPPKRPMNGYTRYIHQQHPLIASQYPEMKVAEIIRKLAQQWRMMSPEQKEPFRKACLLGMEQYKLDVQKFKAQLSPAQLQELATKKKMRLKKRKAIQRKLELNRLGKPKGTRSAFNFFMSAQFLEAKGDNIPAKLMSLMEDWKNLSSHDKKVYTQLAEDDKIRYKNDMELWEDYMAEIGREDLLRLSKSKN</sequence>
<dbReference type="PANTHER" id="PTHR48112:SF36">
    <property type="entry name" value="TRANSCRIPTION FACTOR A, MITOCHONDRIAL"/>
    <property type="match status" value="1"/>
</dbReference>
<evidence type="ECO:0000256" key="5">
    <source>
        <dbReference type="ARBA" id="ARBA00023015"/>
    </source>
</evidence>
<comment type="function">
    <text evidence="12">Binds to the mitochondrial light strand promoter and functions in mitochondrial transcription regulation. Component of the mitochondrial transcription initiation complex, composed at least of TFB2M, TFAM and POLRMT that is required for basal transcription of mitochondrial DNA. In this complex, TFAM recruits POLRMT to a specific promoter whereas TFB2M induces structural changes in POLRMT to enable promoter opening and trapping of the DNA non-template strand. Required for accurate and efficient promoter recognition by the mitochondrial RNA polymerase. Promotes transcription initiation from the HSP1 and the light strand promoter by binding immediately upstream of transcriptional start sites. Is able to unwind DNA. Bends the mitochondrial light strand promoter DNA into a U-turn shape via its HMG boxes. Required for maintenance of normal levels of mitochondrial DNA. May play a role in organizing and compacting mitochondrial DNA.</text>
</comment>
<accession>A0A2I4BDT7</accession>
<evidence type="ECO:0000256" key="12">
    <source>
        <dbReference type="ARBA" id="ARBA00045216"/>
    </source>
</evidence>
<name>A0A2I4BDT7_AUSLI</name>
<evidence type="ECO:0000256" key="1">
    <source>
        <dbReference type="ARBA" id="ARBA00004436"/>
    </source>
</evidence>
<gene>
    <name evidence="17" type="primary">LOC106518988</name>
</gene>
<keyword evidence="6 14" id="KW-0238">DNA-binding</keyword>
<dbReference type="GO" id="GO:0006357">
    <property type="term" value="P:regulation of transcription by RNA polymerase II"/>
    <property type="evidence" value="ECO:0007669"/>
    <property type="project" value="TreeGrafter"/>
</dbReference>
<dbReference type="KEGG" id="alim:106518988"/>
<dbReference type="GO" id="GO:0003677">
    <property type="term" value="F:DNA binding"/>
    <property type="evidence" value="ECO:0007669"/>
    <property type="project" value="UniProtKB-UniRule"/>
</dbReference>
<dbReference type="InParanoid" id="A0A2I4BDT7"/>
<organism evidence="16 17">
    <name type="scientific">Austrofundulus limnaeus</name>
    <name type="common">Annual killifish</name>
    <dbReference type="NCBI Taxonomy" id="52670"/>
    <lineage>
        <taxon>Eukaryota</taxon>
        <taxon>Metazoa</taxon>
        <taxon>Chordata</taxon>
        <taxon>Craniata</taxon>
        <taxon>Vertebrata</taxon>
        <taxon>Euteleostomi</taxon>
        <taxon>Actinopterygii</taxon>
        <taxon>Neopterygii</taxon>
        <taxon>Teleostei</taxon>
        <taxon>Neoteleostei</taxon>
        <taxon>Acanthomorphata</taxon>
        <taxon>Ovalentaria</taxon>
        <taxon>Atherinomorphae</taxon>
        <taxon>Cyprinodontiformes</taxon>
        <taxon>Rivulidae</taxon>
        <taxon>Austrofundulus</taxon>
    </lineage>
</organism>
<dbReference type="InterPro" id="IPR009071">
    <property type="entry name" value="HMG_box_dom"/>
</dbReference>
<evidence type="ECO:0000259" key="15">
    <source>
        <dbReference type="PROSITE" id="PS50118"/>
    </source>
</evidence>
<evidence type="ECO:0000256" key="14">
    <source>
        <dbReference type="PROSITE-ProRule" id="PRU00267"/>
    </source>
</evidence>
<dbReference type="GO" id="GO:0005634">
    <property type="term" value="C:nucleus"/>
    <property type="evidence" value="ECO:0007669"/>
    <property type="project" value="UniProtKB-UniRule"/>
</dbReference>
<dbReference type="InterPro" id="IPR050342">
    <property type="entry name" value="HMGB"/>
</dbReference>
<protein>
    <recommendedName>
        <fullName evidence="11">Transcription factor A, mitochondrial</fullName>
    </recommendedName>
</protein>
<evidence type="ECO:0000313" key="17">
    <source>
        <dbReference type="RefSeq" id="XP_013865901.1"/>
    </source>
</evidence>
<reference evidence="17" key="1">
    <citation type="submission" date="2025-08" db="UniProtKB">
        <authorList>
            <consortium name="RefSeq"/>
        </authorList>
    </citation>
    <scope>IDENTIFICATION</scope>
</reference>
<dbReference type="OrthoDB" id="5550281at2759"/>
<keyword evidence="3" id="KW-0677">Repeat</keyword>
<evidence type="ECO:0000256" key="13">
    <source>
        <dbReference type="ARBA" id="ARBA00046467"/>
    </source>
</evidence>
<evidence type="ECO:0000256" key="4">
    <source>
        <dbReference type="ARBA" id="ARBA00022946"/>
    </source>
</evidence>
<feature type="domain" description="HMG box" evidence="15">
    <location>
        <begin position="156"/>
        <end position="220"/>
    </location>
</feature>
<feature type="DNA-binding region" description="HMG box" evidence="14">
    <location>
        <begin position="156"/>
        <end position="220"/>
    </location>
</feature>
<evidence type="ECO:0000256" key="11">
    <source>
        <dbReference type="ARBA" id="ARBA00040582"/>
    </source>
</evidence>
<keyword evidence="10" id="KW-1135">Mitochondrion nucleoid</keyword>
<evidence type="ECO:0000256" key="9">
    <source>
        <dbReference type="ARBA" id="ARBA00023163"/>
    </source>
</evidence>
<dbReference type="RefSeq" id="XP_013865901.1">
    <property type="nucleotide sequence ID" value="XM_014010447.1"/>
</dbReference>
<dbReference type="STRING" id="52670.A0A2I4BDT7"/>
<keyword evidence="7" id="KW-0496">Mitochondrion</keyword>
<dbReference type="GO" id="GO:0042645">
    <property type="term" value="C:mitochondrial nucleoid"/>
    <property type="evidence" value="ECO:0007669"/>
    <property type="project" value="UniProtKB-SubCell"/>
</dbReference>
<dbReference type="SMART" id="SM00398">
    <property type="entry name" value="HMG"/>
    <property type="match status" value="2"/>
</dbReference>
<dbReference type="Pfam" id="PF09011">
    <property type="entry name" value="HMG_box_2"/>
    <property type="match status" value="1"/>
</dbReference>
<evidence type="ECO:0000256" key="8">
    <source>
        <dbReference type="ARBA" id="ARBA00023159"/>
    </source>
</evidence>
<dbReference type="AlphaFoldDB" id="A0A2I4BDT7"/>
<proteinExistence type="predicted"/>
<evidence type="ECO:0000256" key="7">
    <source>
        <dbReference type="ARBA" id="ARBA00023128"/>
    </source>
</evidence>
<feature type="domain" description="HMG box" evidence="15">
    <location>
        <begin position="51"/>
        <end position="119"/>
    </location>
</feature>
<keyword evidence="5" id="KW-0805">Transcription regulation</keyword>
<dbReference type="Gene3D" id="1.10.30.10">
    <property type="entry name" value="High mobility group box domain"/>
    <property type="match status" value="2"/>
</dbReference>
<keyword evidence="4" id="KW-0809">Transit peptide</keyword>
<comment type="subcellular location">
    <subcellularLocation>
        <location evidence="1">Mitochondrion matrix</location>
        <location evidence="1">Mitochondrion nucleoid</location>
    </subcellularLocation>
</comment>
<keyword evidence="9" id="KW-0804">Transcription</keyword>
<dbReference type="PANTHER" id="PTHR48112">
    <property type="entry name" value="HIGH MOBILITY GROUP PROTEIN DSP1"/>
    <property type="match status" value="1"/>
</dbReference>
<evidence type="ECO:0000256" key="10">
    <source>
        <dbReference type="ARBA" id="ARBA00023271"/>
    </source>
</evidence>
<evidence type="ECO:0000256" key="3">
    <source>
        <dbReference type="ARBA" id="ARBA00022737"/>
    </source>
</evidence>
<comment type="subunit">
    <text evidence="13">Monomer; binds DNA as a monomer. Homodimer. Component of the mitochondrial transcription initiation complex, composed at least of TFB2M, TFAM and POLRMT. In this complex TFAM recruits POLRMT to the promoter whereas TFB2M induces structural changes in POLRMT to enable promoter opening and trapping of the DNA non-template strand. Upon metabolic stress, forms a complex composed of FOXO3, SIRT3, TFAM and POLRMT. Interacts with TFB1M and TFB2M. Interacts with CLPX; this enhances DNA-binding.</text>
</comment>
<evidence type="ECO:0000256" key="2">
    <source>
        <dbReference type="ARBA" id="ARBA00022553"/>
    </source>
</evidence>
<dbReference type="Pfam" id="PF00505">
    <property type="entry name" value="HMG_box"/>
    <property type="match status" value="1"/>
</dbReference>
<dbReference type="Proteomes" id="UP000192220">
    <property type="component" value="Unplaced"/>
</dbReference>
<dbReference type="PROSITE" id="PS50118">
    <property type="entry name" value="HMG_BOX_2"/>
    <property type="match status" value="2"/>
</dbReference>
<dbReference type="GeneID" id="106518988"/>
<evidence type="ECO:0000256" key="6">
    <source>
        <dbReference type="ARBA" id="ARBA00023125"/>
    </source>
</evidence>
<dbReference type="SUPFAM" id="SSF47095">
    <property type="entry name" value="HMG-box"/>
    <property type="match status" value="2"/>
</dbReference>
<dbReference type="InterPro" id="IPR036910">
    <property type="entry name" value="HMG_box_dom_sf"/>
</dbReference>